<dbReference type="Gramene" id="PGSC0003DMT400091225">
    <property type="protein sequence ID" value="PGSC0003DMT400091225"/>
    <property type="gene ID" value="PGSC0003DMG400040796"/>
</dbReference>
<evidence type="ECO:0000313" key="1">
    <source>
        <dbReference type="EnsemblPlants" id="PGSC0003DMT400091225"/>
    </source>
</evidence>
<sequence length="124" mass="14107">MFHYQYLMFHFQLCCIVRILVGIRLNTEWTRVQVLSIQIACRSVPNPYSSLLVIMPPRRAYARNINAYNTKVSPPVLDHEISNVEFQNVIQLFAQSVANQNNEQVPVPVNASGGSVAARVRDFC</sequence>
<dbReference type="AlphaFoldDB" id="M1DM45"/>
<keyword evidence="2" id="KW-1185">Reference proteome</keyword>
<reference evidence="2" key="1">
    <citation type="journal article" date="2011" name="Nature">
        <title>Genome sequence and analysis of the tuber crop potato.</title>
        <authorList>
            <consortium name="The Potato Genome Sequencing Consortium"/>
        </authorList>
    </citation>
    <scope>NUCLEOTIDE SEQUENCE [LARGE SCALE GENOMIC DNA]</scope>
    <source>
        <strain evidence="2">cv. DM1-3 516 R44</strain>
    </source>
</reference>
<protein>
    <recommendedName>
        <fullName evidence="3">Gag-pol polyprotein</fullName>
    </recommendedName>
</protein>
<organism evidence="1 2">
    <name type="scientific">Solanum tuberosum</name>
    <name type="common">Potato</name>
    <dbReference type="NCBI Taxonomy" id="4113"/>
    <lineage>
        <taxon>Eukaryota</taxon>
        <taxon>Viridiplantae</taxon>
        <taxon>Streptophyta</taxon>
        <taxon>Embryophyta</taxon>
        <taxon>Tracheophyta</taxon>
        <taxon>Spermatophyta</taxon>
        <taxon>Magnoliopsida</taxon>
        <taxon>eudicotyledons</taxon>
        <taxon>Gunneridae</taxon>
        <taxon>Pentapetalae</taxon>
        <taxon>asterids</taxon>
        <taxon>lamiids</taxon>
        <taxon>Solanales</taxon>
        <taxon>Solanaceae</taxon>
        <taxon>Solanoideae</taxon>
        <taxon>Solaneae</taxon>
        <taxon>Solanum</taxon>
    </lineage>
</organism>
<dbReference type="PaxDb" id="4113-PGSC0003DMT400091225"/>
<dbReference type="HOGENOM" id="CLU_163672_0_0_1"/>
<dbReference type="InParanoid" id="M1DM45"/>
<evidence type="ECO:0008006" key="3">
    <source>
        <dbReference type="Google" id="ProtNLM"/>
    </source>
</evidence>
<evidence type="ECO:0000313" key="2">
    <source>
        <dbReference type="Proteomes" id="UP000011115"/>
    </source>
</evidence>
<proteinExistence type="predicted"/>
<name>M1DM45_SOLTU</name>
<dbReference type="EnsemblPlants" id="PGSC0003DMT400091225">
    <property type="protein sequence ID" value="PGSC0003DMT400091225"/>
    <property type="gene ID" value="PGSC0003DMG400040796"/>
</dbReference>
<dbReference type="Proteomes" id="UP000011115">
    <property type="component" value="Unassembled WGS sequence"/>
</dbReference>
<reference evidence="1" key="2">
    <citation type="submission" date="2015-06" db="UniProtKB">
        <authorList>
            <consortium name="EnsemblPlants"/>
        </authorList>
    </citation>
    <scope>IDENTIFICATION</scope>
    <source>
        <strain evidence="1">DM1-3 516 R44</strain>
    </source>
</reference>
<accession>M1DM45</accession>